<dbReference type="SMART" id="SM00230">
    <property type="entry name" value="CysPc"/>
    <property type="match status" value="1"/>
</dbReference>
<feature type="active site" evidence="5 6">
    <location>
        <position position="260"/>
    </location>
</feature>
<feature type="domain" description="EF-hand" evidence="8">
    <location>
        <begin position="533"/>
        <end position="568"/>
    </location>
</feature>
<dbReference type="InterPro" id="IPR001300">
    <property type="entry name" value="Peptidase_C2_calpain_cat"/>
</dbReference>
<proteinExistence type="inferred from homology"/>
<sequence>MAETYRQIRRRCLDSKTLYKDPSFHADARSLFRQGPYYGVKWKRPKEISRKPLFVQEGAAYYDMDQGSVGNCWFIASVACLFASSHKQILSRVVPTDQGFGPEYCGAFYFNFWHYGKWVEVVVDDRLPTYNNKLIYASNKKHPNEYWCPLLEKAFAKLNGNYDVIDGGRVHTSLVDLTGGIGEMLVLKKNITDSDLQDVLFNCRTMNSIMGAVIFNLGSVPGEREVKQETGLYEGHAYSIINVQQIRTETGSTTLLHMRNPWGWGEWNGAWSDKSPEWKSVREEDKPAPLGSRNDGEFWINLTDFRTHFDELELCHLTPDALTQELAENLHLSQWHISEHYGSWVQGSFWSNPQFDLRLGKSTQPTTVVVSLFEVDSQVRRDTADISIGFVIFKKGWLMVDIVSGLVSRERTVRYQMAPGNYVIVPCTFKPGQEAEFYLRVFSEQALLTVNHIFLEPLVPCCMSADVTDGYVDSAFDRLAGDRGLIDAMDLVEVLNAGLKAGKTEVLSLSSENCDTPATSGLINKDGVRKIWSDLEMWRKAFQKVDKDRDEFLDAGELTTLFEIIDFHAGPEAVDAIMKRYGDKTGRICEEDFLQGFCKCLQQYRTFKELQCYKKISMSLRE</sequence>
<evidence type="ECO:0000256" key="1">
    <source>
        <dbReference type="ARBA" id="ARBA00007623"/>
    </source>
</evidence>
<dbReference type="InterPro" id="IPR002048">
    <property type="entry name" value="EF_hand_dom"/>
</dbReference>
<evidence type="ECO:0000259" key="7">
    <source>
        <dbReference type="PROSITE" id="PS50203"/>
    </source>
</evidence>
<evidence type="ECO:0000313" key="9">
    <source>
        <dbReference type="EMBL" id="CAG5129990.1"/>
    </source>
</evidence>
<dbReference type="PANTHER" id="PTHR10183">
    <property type="entry name" value="CALPAIN"/>
    <property type="match status" value="1"/>
</dbReference>
<feature type="active site" evidence="5 6">
    <location>
        <position position="72"/>
    </location>
</feature>
<evidence type="ECO:0000256" key="5">
    <source>
        <dbReference type="PIRSR" id="PIRSR622684-1"/>
    </source>
</evidence>
<comment type="similarity">
    <text evidence="1">Belongs to the peptidase C2 family.</text>
</comment>
<dbReference type="Proteomes" id="UP000678393">
    <property type="component" value="Unassembled WGS sequence"/>
</dbReference>
<dbReference type="EMBL" id="CAJHNH020003780">
    <property type="protein sequence ID" value="CAG5129990.1"/>
    <property type="molecule type" value="Genomic_DNA"/>
</dbReference>
<dbReference type="CDD" id="cd00044">
    <property type="entry name" value="CysPc"/>
    <property type="match status" value="1"/>
</dbReference>
<dbReference type="GO" id="GO:0005737">
    <property type="term" value="C:cytoplasm"/>
    <property type="evidence" value="ECO:0007669"/>
    <property type="project" value="TreeGrafter"/>
</dbReference>
<keyword evidence="3 6" id="KW-0378">Hydrolase</keyword>
<dbReference type="InterPro" id="IPR011992">
    <property type="entry name" value="EF-hand-dom_pair"/>
</dbReference>
<dbReference type="GO" id="GO:0005509">
    <property type="term" value="F:calcium ion binding"/>
    <property type="evidence" value="ECO:0007669"/>
    <property type="project" value="InterPro"/>
</dbReference>
<dbReference type="InterPro" id="IPR000169">
    <property type="entry name" value="Pept_cys_AS"/>
</dbReference>
<dbReference type="SMART" id="SM00720">
    <property type="entry name" value="calpain_III"/>
    <property type="match status" value="1"/>
</dbReference>
<keyword evidence="4 6" id="KW-0788">Thiol protease</keyword>
<dbReference type="GO" id="GO:0006508">
    <property type="term" value="P:proteolysis"/>
    <property type="evidence" value="ECO:0007669"/>
    <property type="project" value="UniProtKB-KW"/>
</dbReference>
<dbReference type="SUPFAM" id="SSF54001">
    <property type="entry name" value="Cysteine proteinases"/>
    <property type="match status" value="1"/>
</dbReference>
<evidence type="ECO:0000256" key="4">
    <source>
        <dbReference type="ARBA" id="ARBA00022807"/>
    </source>
</evidence>
<dbReference type="SUPFAM" id="SSF47473">
    <property type="entry name" value="EF-hand"/>
    <property type="match status" value="1"/>
</dbReference>
<dbReference type="SUPFAM" id="SSF49758">
    <property type="entry name" value="Calpain large subunit, middle domain (domain III)"/>
    <property type="match status" value="1"/>
</dbReference>
<dbReference type="InterPro" id="IPR022682">
    <property type="entry name" value="Calpain_domain_III"/>
</dbReference>
<feature type="non-terminal residue" evidence="9">
    <location>
        <position position="622"/>
    </location>
</feature>
<dbReference type="InterPro" id="IPR036213">
    <property type="entry name" value="Calpain_III_sf"/>
</dbReference>
<dbReference type="InterPro" id="IPR022684">
    <property type="entry name" value="Calpain_cysteine_protease"/>
</dbReference>
<name>A0A8S3ZQ98_9EUPU</name>
<dbReference type="Gene3D" id="2.60.120.380">
    <property type="match status" value="1"/>
</dbReference>
<protein>
    <recommendedName>
        <fullName evidence="11">Calpain catalytic domain-containing protein</fullName>
    </recommendedName>
</protein>
<dbReference type="Gene3D" id="1.10.238.10">
    <property type="entry name" value="EF-hand"/>
    <property type="match status" value="1"/>
</dbReference>
<feature type="active site" evidence="5 6">
    <location>
        <position position="236"/>
    </location>
</feature>
<comment type="caution">
    <text evidence="9">The sequence shown here is derived from an EMBL/GenBank/DDBJ whole genome shotgun (WGS) entry which is preliminary data.</text>
</comment>
<gene>
    <name evidence="9" type="ORF">CUNI_LOCUS15548</name>
</gene>
<evidence type="ECO:0000313" key="10">
    <source>
        <dbReference type="Proteomes" id="UP000678393"/>
    </source>
</evidence>
<dbReference type="PROSITE" id="PS50222">
    <property type="entry name" value="EF_HAND_2"/>
    <property type="match status" value="1"/>
</dbReference>
<evidence type="ECO:0000256" key="2">
    <source>
        <dbReference type="ARBA" id="ARBA00022670"/>
    </source>
</evidence>
<dbReference type="PRINTS" id="PR00704">
    <property type="entry name" value="CALPAIN"/>
</dbReference>
<keyword evidence="10" id="KW-1185">Reference proteome</keyword>
<dbReference type="PROSITE" id="PS00139">
    <property type="entry name" value="THIOL_PROTEASE_CYS"/>
    <property type="match status" value="1"/>
</dbReference>
<dbReference type="AlphaFoldDB" id="A0A8S3ZQ98"/>
<dbReference type="InterPro" id="IPR038765">
    <property type="entry name" value="Papain-like_cys_pep_sf"/>
</dbReference>
<feature type="domain" description="Calpain catalytic" evidence="7">
    <location>
        <begin position="18"/>
        <end position="318"/>
    </location>
</feature>
<dbReference type="PANTHER" id="PTHR10183:SF379">
    <property type="entry name" value="CALPAIN-5"/>
    <property type="match status" value="1"/>
</dbReference>
<evidence type="ECO:0000259" key="8">
    <source>
        <dbReference type="PROSITE" id="PS50222"/>
    </source>
</evidence>
<reference evidence="9" key="1">
    <citation type="submission" date="2021-04" db="EMBL/GenBank/DDBJ databases">
        <authorList>
            <consortium name="Molecular Ecology Group"/>
        </authorList>
    </citation>
    <scope>NUCLEOTIDE SEQUENCE</scope>
</reference>
<organism evidence="9 10">
    <name type="scientific">Candidula unifasciata</name>
    <dbReference type="NCBI Taxonomy" id="100452"/>
    <lineage>
        <taxon>Eukaryota</taxon>
        <taxon>Metazoa</taxon>
        <taxon>Spiralia</taxon>
        <taxon>Lophotrochozoa</taxon>
        <taxon>Mollusca</taxon>
        <taxon>Gastropoda</taxon>
        <taxon>Heterobranchia</taxon>
        <taxon>Euthyneura</taxon>
        <taxon>Panpulmonata</taxon>
        <taxon>Eupulmonata</taxon>
        <taxon>Stylommatophora</taxon>
        <taxon>Helicina</taxon>
        <taxon>Helicoidea</taxon>
        <taxon>Geomitridae</taxon>
        <taxon>Candidula</taxon>
    </lineage>
</organism>
<dbReference type="Pfam" id="PF00648">
    <property type="entry name" value="Peptidase_C2"/>
    <property type="match status" value="1"/>
</dbReference>
<dbReference type="PROSITE" id="PS50203">
    <property type="entry name" value="CALPAIN_CAT"/>
    <property type="match status" value="1"/>
</dbReference>
<dbReference type="Gene3D" id="3.90.70.10">
    <property type="entry name" value="Cysteine proteinases"/>
    <property type="match status" value="1"/>
</dbReference>
<evidence type="ECO:0000256" key="6">
    <source>
        <dbReference type="PROSITE-ProRule" id="PRU00239"/>
    </source>
</evidence>
<dbReference type="OrthoDB" id="424753at2759"/>
<keyword evidence="2 6" id="KW-0645">Protease</keyword>
<dbReference type="GO" id="GO:0004198">
    <property type="term" value="F:calcium-dependent cysteine-type endopeptidase activity"/>
    <property type="evidence" value="ECO:0007669"/>
    <property type="project" value="InterPro"/>
</dbReference>
<accession>A0A8S3ZQ98</accession>
<dbReference type="InterPro" id="IPR022683">
    <property type="entry name" value="Calpain_III"/>
</dbReference>
<evidence type="ECO:0000256" key="3">
    <source>
        <dbReference type="ARBA" id="ARBA00022801"/>
    </source>
</evidence>
<dbReference type="FunFam" id="3.90.70.10:FF:000114">
    <property type="entry name" value="Calpain a"/>
    <property type="match status" value="1"/>
</dbReference>
<dbReference type="Pfam" id="PF01067">
    <property type="entry name" value="Calpain_III"/>
    <property type="match status" value="1"/>
</dbReference>
<evidence type="ECO:0008006" key="11">
    <source>
        <dbReference type="Google" id="ProtNLM"/>
    </source>
</evidence>